<proteinExistence type="predicted"/>
<dbReference type="Proteomes" id="UP000007755">
    <property type="component" value="Unassembled WGS sequence"/>
</dbReference>
<evidence type="ECO:0000313" key="1">
    <source>
        <dbReference type="EMBL" id="EGI57402.1"/>
    </source>
</evidence>
<gene>
    <name evidence="1" type="ORF">G5I_14557</name>
</gene>
<keyword evidence="2" id="KW-1185">Reference proteome</keyword>
<dbReference type="EMBL" id="GL888911">
    <property type="protein sequence ID" value="EGI57402.1"/>
    <property type="molecule type" value="Genomic_DNA"/>
</dbReference>
<evidence type="ECO:0000313" key="2">
    <source>
        <dbReference type="Proteomes" id="UP000007755"/>
    </source>
</evidence>
<accession>F4X821</accession>
<dbReference type="InParanoid" id="F4X821"/>
<sequence length="83" mass="9379">MTLVREVTCPLNAKGLATPKGWRRRYGMFFWAASINSQGSFTIKTTACRRNNHGPVGYLPKRIFLPFALVTNEPKQEGEHAIE</sequence>
<dbReference type="AlphaFoldDB" id="F4X821"/>
<name>F4X821_ACREC</name>
<protein>
    <submittedName>
        <fullName evidence="1">Uncharacterized protein</fullName>
    </submittedName>
</protein>
<organism evidence="2">
    <name type="scientific">Acromyrmex echinatior</name>
    <name type="common">Panamanian leafcutter ant</name>
    <name type="synonym">Acromyrmex octospinosus echinatior</name>
    <dbReference type="NCBI Taxonomy" id="103372"/>
    <lineage>
        <taxon>Eukaryota</taxon>
        <taxon>Metazoa</taxon>
        <taxon>Ecdysozoa</taxon>
        <taxon>Arthropoda</taxon>
        <taxon>Hexapoda</taxon>
        <taxon>Insecta</taxon>
        <taxon>Pterygota</taxon>
        <taxon>Neoptera</taxon>
        <taxon>Endopterygota</taxon>
        <taxon>Hymenoptera</taxon>
        <taxon>Apocrita</taxon>
        <taxon>Aculeata</taxon>
        <taxon>Formicoidea</taxon>
        <taxon>Formicidae</taxon>
        <taxon>Myrmicinae</taxon>
        <taxon>Acromyrmex</taxon>
    </lineage>
</organism>
<reference evidence="1" key="1">
    <citation type="submission" date="2011-02" db="EMBL/GenBank/DDBJ databases">
        <title>The genome of the leaf-cutting ant Acromyrmex echinatior suggests key adaptations to social evolution and fungus farming.</title>
        <authorList>
            <person name="Nygaard S."/>
            <person name="Zhang G."/>
        </authorList>
    </citation>
    <scope>NUCLEOTIDE SEQUENCE</scope>
</reference>